<reference evidence="6 7" key="1">
    <citation type="submission" date="2014-10" db="EMBL/GenBank/DDBJ databases">
        <title>Draft genome of the hookworm Ancylostoma caninum.</title>
        <authorList>
            <person name="Mitreva M."/>
        </authorList>
    </citation>
    <scope>NUCLEOTIDE SEQUENCE [LARGE SCALE GENOMIC DNA]</scope>
    <source>
        <strain evidence="6 7">Baltimore</strain>
    </source>
</reference>
<comment type="caution">
    <text evidence="6">The sequence shown here is derived from an EMBL/GenBank/DDBJ whole genome shotgun (WGS) entry which is preliminary data.</text>
</comment>
<dbReference type="STRING" id="29170.A0A368GTX9"/>
<dbReference type="EMBL" id="JOJR01000079">
    <property type="protein sequence ID" value="RCN46455.1"/>
    <property type="molecule type" value="Genomic_DNA"/>
</dbReference>
<evidence type="ECO:0000313" key="7">
    <source>
        <dbReference type="Proteomes" id="UP000252519"/>
    </source>
</evidence>
<name>A0A368GTX9_ANCCA</name>
<dbReference type="Gene3D" id="6.10.140.2220">
    <property type="match status" value="1"/>
</dbReference>
<evidence type="ECO:0000256" key="3">
    <source>
        <dbReference type="ARBA" id="ARBA00022833"/>
    </source>
</evidence>
<keyword evidence="2 4" id="KW-0863">Zinc-finger</keyword>
<sequence>MLEKCRYCGCADAKSLKQCLFCGSVAYCSDEHQQFDWKRHKPVCKQTQTEMQRRLAAASAGPSSCTTYTQTDQICSTLSPSPDPSPPRSESSATFAAGMGQAFIFVSCNSIHNLLNSSFYLASAFV</sequence>
<dbReference type="Proteomes" id="UP000252519">
    <property type="component" value="Unassembled WGS sequence"/>
</dbReference>
<organism evidence="6 7">
    <name type="scientific">Ancylostoma caninum</name>
    <name type="common">Dog hookworm</name>
    <dbReference type="NCBI Taxonomy" id="29170"/>
    <lineage>
        <taxon>Eukaryota</taxon>
        <taxon>Metazoa</taxon>
        <taxon>Ecdysozoa</taxon>
        <taxon>Nematoda</taxon>
        <taxon>Chromadorea</taxon>
        <taxon>Rhabditida</taxon>
        <taxon>Rhabditina</taxon>
        <taxon>Rhabditomorpha</taxon>
        <taxon>Strongyloidea</taxon>
        <taxon>Ancylostomatidae</taxon>
        <taxon>Ancylostomatinae</taxon>
        <taxon>Ancylostoma</taxon>
    </lineage>
</organism>
<dbReference type="PROSITE" id="PS50865">
    <property type="entry name" value="ZF_MYND_2"/>
    <property type="match status" value="1"/>
</dbReference>
<evidence type="ECO:0000256" key="2">
    <source>
        <dbReference type="ARBA" id="ARBA00022771"/>
    </source>
</evidence>
<evidence type="ECO:0000256" key="4">
    <source>
        <dbReference type="PROSITE-ProRule" id="PRU00134"/>
    </source>
</evidence>
<dbReference type="AlphaFoldDB" id="A0A368GTX9"/>
<evidence type="ECO:0000256" key="1">
    <source>
        <dbReference type="ARBA" id="ARBA00022723"/>
    </source>
</evidence>
<evidence type="ECO:0000313" key="6">
    <source>
        <dbReference type="EMBL" id="RCN46455.1"/>
    </source>
</evidence>
<dbReference type="Pfam" id="PF01753">
    <property type="entry name" value="zf-MYND"/>
    <property type="match status" value="1"/>
</dbReference>
<gene>
    <name evidence="6" type="ORF">ANCCAN_07543</name>
</gene>
<dbReference type="GO" id="GO:0008270">
    <property type="term" value="F:zinc ion binding"/>
    <property type="evidence" value="ECO:0007669"/>
    <property type="project" value="UniProtKB-KW"/>
</dbReference>
<keyword evidence="7" id="KW-1185">Reference proteome</keyword>
<accession>A0A368GTX9</accession>
<proteinExistence type="predicted"/>
<keyword evidence="1" id="KW-0479">Metal-binding</keyword>
<dbReference type="OrthoDB" id="3169036at2759"/>
<dbReference type="PROSITE" id="PS01360">
    <property type="entry name" value="ZF_MYND_1"/>
    <property type="match status" value="1"/>
</dbReference>
<dbReference type="SUPFAM" id="SSF144232">
    <property type="entry name" value="HIT/MYND zinc finger-like"/>
    <property type="match status" value="1"/>
</dbReference>
<protein>
    <submittedName>
        <fullName evidence="6">MYND finger</fullName>
    </submittedName>
</protein>
<keyword evidence="3" id="KW-0862">Zinc</keyword>
<feature type="domain" description="MYND-type" evidence="5">
    <location>
        <begin position="5"/>
        <end position="44"/>
    </location>
</feature>
<evidence type="ECO:0000259" key="5">
    <source>
        <dbReference type="PROSITE" id="PS50865"/>
    </source>
</evidence>
<dbReference type="InterPro" id="IPR002893">
    <property type="entry name" value="Znf_MYND"/>
</dbReference>